<protein>
    <submittedName>
        <fullName evidence="1">Uncharacterized protein</fullName>
    </submittedName>
</protein>
<evidence type="ECO:0000313" key="1">
    <source>
        <dbReference type="EMBL" id="KAB1156966.1"/>
    </source>
</evidence>
<dbReference type="AlphaFoldDB" id="A0A7J5AHD5"/>
<sequence>MEEQQTRRKLIIRNGDIQRILEVTERQARNKMLKIREFFKKEKHQVITVNEFCDYIGLKYEDVISRI</sequence>
<gene>
    <name evidence="1" type="ORF">F6464_06365</name>
</gene>
<accession>A0A7J5AHD5</accession>
<proteinExistence type="predicted"/>
<dbReference type="Proteomes" id="UP000490922">
    <property type="component" value="Unassembled WGS sequence"/>
</dbReference>
<dbReference type="EMBL" id="WAEM01000002">
    <property type="protein sequence ID" value="KAB1156966.1"/>
    <property type="molecule type" value="Genomic_DNA"/>
</dbReference>
<reference evidence="1 2" key="1">
    <citation type="submission" date="2019-09" db="EMBL/GenBank/DDBJ databases">
        <title>Flavobacterium sp. nov., isolated from glacier ice.</title>
        <authorList>
            <person name="Liu Q."/>
        </authorList>
    </citation>
    <scope>NUCLEOTIDE SEQUENCE [LARGE SCALE GENOMIC DNA]</scope>
    <source>
        <strain evidence="1 2">NBRC 112527</strain>
    </source>
</reference>
<evidence type="ECO:0000313" key="2">
    <source>
        <dbReference type="Proteomes" id="UP000490922"/>
    </source>
</evidence>
<dbReference type="RefSeq" id="WP_151106960.1">
    <property type="nucleotide sequence ID" value="NZ_WAEM01000002.1"/>
</dbReference>
<keyword evidence="2" id="KW-1185">Reference proteome</keyword>
<organism evidence="1 2">
    <name type="scientific">Flavobacterium luteum</name>
    <dbReference type="NCBI Taxonomy" id="2026654"/>
    <lineage>
        <taxon>Bacteria</taxon>
        <taxon>Pseudomonadati</taxon>
        <taxon>Bacteroidota</taxon>
        <taxon>Flavobacteriia</taxon>
        <taxon>Flavobacteriales</taxon>
        <taxon>Flavobacteriaceae</taxon>
        <taxon>Flavobacterium</taxon>
    </lineage>
</organism>
<dbReference type="OrthoDB" id="711499at2"/>
<name>A0A7J5AHD5_9FLAO</name>
<comment type="caution">
    <text evidence="1">The sequence shown here is derived from an EMBL/GenBank/DDBJ whole genome shotgun (WGS) entry which is preliminary data.</text>
</comment>